<keyword evidence="2" id="KW-1185">Reference proteome</keyword>
<protein>
    <submittedName>
        <fullName evidence="1">Uncharacterized protein</fullName>
    </submittedName>
</protein>
<dbReference type="Proteomes" id="UP001377168">
    <property type="component" value="Unassembled WGS sequence"/>
</dbReference>
<gene>
    <name evidence="1" type="ORF">WKI67_43725</name>
</gene>
<evidence type="ECO:0000313" key="2">
    <source>
        <dbReference type="Proteomes" id="UP001377168"/>
    </source>
</evidence>
<name>A0ACC6Q9F1_9ACTN</name>
<comment type="caution">
    <text evidence="1">The sequence shown here is derived from an EMBL/GenBank/DDBJ whole genome shotgun (WGS) entry which is preliminary data.</text>
</comment>
<evidence type="ECO:0000313" key="1">
    <source>
        <dbReference type="EMBL" id="MEJ8640195.1"/>
    </source>
</evidence>
<proteinExistence type="predicted"/>
<sequence>MDLVERRHAVGPGVGVGGGGLTGGGEIGAQPRVGGRTGLVPGVLPDLFPVPPVRAYLTADGLADRSEFGPVGAAARLVPEVFGGFSARCDQECPDQDPELVEGARWVSDEPLTEVLQ</sequence>
<reference evidence="1" key="1">
    <citation type="submission" date="2024-03" db="EMBL/GenBank/DDBJ databases">
        <title>Novel Streptomyces species of biotechnological and ecological value are a feature of Machair soil.</title>
        <authorList>
            <person name="Prole J.R."/>
            <person name="Goodfellow M."/>
            <person name="Allenby N."/>
            <person name="Ward A.C."/>
        </authorList>
    </citation>
    <scope>NUCLEOTIDE SEQUENCE</scope>
    <source>
        <strain evidence="1">MS2.AVA.5</strain>
    </source>
</reference>
<dbReference type="EMBL" id="JBBKAJ010000039">
    <property type="protein sequence ID" value="MEJ8640195.1"/>
    <property type="molecule type" value="Genomic_DNA"/>
</dbReference>
<accession>A0ACC6Q9F1</accession>
<organism evidence="1 2">
    <name type="scientific">Streptomyces achmelvichensis</name>
    <dbReference type="NCBI Taxonomy" id="3134111"/>
    <lineage>
        <taxon>Bacteria</taxon>
        <taxon>Bacillati</taxon>
        <taxon>Actinomycetota</taxon>
        <taxon>Actinomycetes</taxon>
        <taxon>Kitasatosporales</taxon>
        <taxon>Streptomycetaceae</taxon>
        <taxon>Streptomyces</taxon>
    </lineage>
</organism>